<dbReference type="Gene3D" id="3.90.1170.40">
    <property type="entry name" value="Molybdopterin biosynthesis MoaE subunit"/>
    <property type="match status" value="1"/>
</dbReference>
<dbReference type="Pfam" id="PF02391">
    <property type="entry name" value="MoaE"/>
    <property type="match status" value="1"/>
</dbReference>
<sequence>MPTDLRHTALREEPLSLDAALAAVRDPACGGVAVFIGLVRDHDHGAGVSSLDYTAHPQAAELLARCTEQVAERHGVRAWVEHRTGHLEVGDAAVVVVTAAAHRGPALTACRELIDEIKAGVPIWKEQQLADGGVEWVGL</sequence>
<gene>
    <name evidence="1" type="ORF">GC722_08825</name>
</gene>
<proteinExistence type="predicted"/>
<dbReference type="PANTHER" id="PTHR23404">
    <property type="entry name" value="MOLYBDOPTERIN SYNTHASE RELATED"/>
    <property type="match status" value="1"/>
</dbReference>
<comment type="caution">
    <text evidence="1">The sequence shown here is derived from an EMBL/GenBank/DDBJ whole genome shotgun (WGS) entry which is preliminary data.</text>
</comment>
<dbReference type="InterPro" id="IPR003448">
    <property type="entry name" value="Mopterin_biosynth_MoaE"/>
</dbReference>
<keyword evidence="2" id="KW-1185">Reference proteome</keyword>
<dbReference type="SUPFAM" id="SSF54690">
    <property type="entry name" value="Molybdopterin synthase subunit MoaE"/>
    <property type="match status" value="1"/>
</dbReference>
<reference evidence="1 2" key="1">
    <citation type="submission" date="2019-12" db="EMBL/GenBank/DDBJ databases">
        <title>Auraticoccus cholistani sp. nov., an actinomycete isolated from soil of Cholistan desert.</title>
        <authorList>
            <person name="Cheema M.T."/>
        </authorList>
    </citation>
    <scope>NUCLEOTIDE SEQUENCE [LARGE SCALE GENOMIC DNA]</scope>
    <source>
        <strain evidence="1 2">F435</strain>
    </source>
</reference>
<evidence type="ECO:0000313" key="1">
    <source>
        <dbReference type="EMBL" id="MVA76124.1"/>
    </source>
</evidence>
<dbReference type="CDD" id="cd00756">
    <property type="entry name" value="MoaE"/>
    <property type="match status" value="1"/>
</dbReference>
<dbReference type="GO" id="GO:0006777">
    <property type="term" value="P:Mo-molybdopterin cofactor biosynthetic process"/>
    <property type="evidence" value="ECO:0007669"/>
    <property type="project" value="InterPro"/>
</dbReference>
<evidence type="ECO:0000313" key="2">
    <source>
        <dbReference type="Proteomes" id="UP000435304"/>
    </source>
</evidence>
<dbReference type="InterPro" id="IPR036563">
    <property type="entry name" value="MoaE_sf"/>
</dbReference>
<name>A0A6A9UX74_9ACTN</name>
<dbReference type="Proteomes" id="UP000435304">
    <property type="component" value="Unassembled WGS sequence"/>
</dbReference>
<dbReference type="AlphaFoldDB" id="A0A6A9UX74"/>
<dbReference type="EMBL" id="WPCU01000005">
    <property type="protein sequence ID" value="MVA76124.1"/>
    <property type="molecule type" value="Genomic_DNA"/>
</dbReference>
<organism evidence="1 2">
    <name type="scientific">Auraticoccus cholistanensis</name>
    <dbReference type="NCBI Taxonomy" id="2656650"/>
    <lineage>
        <taxon>Bacteria</taxon>
        <taxon>Bacillati</taxon>
        <taxon>Actinomycetota</taxon>
        <taxon>Actinomycetes</taxon>
        <taxon>Propionibacteriales</taxon>
        <taxon>Propionibacteriaceae</taxon>
        <taxon>Auraticoccus</taxon>
    </lineage>
</organism>
<accession>A0A6A9UX74</accession>
<dbReference type="RefSeq" id="WP_156609555.1">
    <property type="nucleotide sequence ID" value="NZ_WPCU01000005.1"/>
</dbReference>
<protein>
    <submittedName>
        <fullName evidence="1">Molybdenum cofactor biosynthesis protein MoaE</fullName>
    </submittedName>
</protein>